<keyword evidence="4" id="KW-0433">Leucine-rich repeat</keyword>
<dbReference type="SUPFAM" id="SSF56112">
    <property type="entry name" value="Protein kinase-like (PK-like)"/>
    <property type="match status" value="1"/>
</dbReference>
<evidence type="ECO:0000256" key="9">
    <source>
        <dbReference type="ARBA" id="ARBA00023136"/>
    </source>
</evidence>
<sequence length="930" mass="102622">MVILLHLLLLSVSPPLFILARPVSAVDPITESLLSLKSEVIDDSTALGDWVLPSAESNSSTQIHGCFWSGVICNENSTMLVGLDLSMKNLRGVLSGNQFGGFLDLLDLNISNNSFSGNLPSGIFNLISLRTLDISRNNFSGQFPAGISSLENLEILDAFSNIFAGNLPSEVSKLSSLKMLNFAGSYFNGSIPSEYGSLGNLEFIHLAANSLTGKLPPEFGKLKALTHMEIGYNAYEGNIPWQFGNLSELQYLDISGSNLSGQIPREFGNLTKLESLFMFRNFLDGIIPQELGRISSLQSLDLSDNILSGPIPETFSELKKLKLLSIMYNEMTGNVPEGLAKLPGLEHLHIWSNFFNGSLPESLGRHSKIKSLDVSTNRFVAGIPPGLCSGGALQMLIMFSNSFSGRVDPSISNCPSLIRVRLEDNSFSGEISLNFSKLPDLTYLDLSGNNFSGGIPADLAFASKLRYFNVSYNPYLRGTIPEKTWTILSLRNFSASNCGIYGNIPPFKECKSVSVIELSFNNLSGVIPQNYNCKELVKMDLSLNKLTGQIPGRVSETLKILNLSFNDISGSIPKQFWAIDSSYFRGNPKLCGPPLQACSNGLDLRNRKTQRVIWALITCGVVVLSIIAGVFVALYYFHKAQWKTVSFNELHQFKLNDILRSFDSTDPGSVRKAVLPTGITVSVKRVKWAPAKATSEFINQLGNARHKNLTRLLGFCHNKDLAYLVYDYLPNGNLSEMVNGGEKRDWGTKLKVVIGIARGLCYLHHDCRPAIPHGDLKGSNVVFDENMEAHLVHFGIKSLTRLHKFSSSLPSRETKESEELRIAEKEELYKDIYNFGKLVMQVLANGRVKSVEAAANRQMKPHADGALLREVLYENDISPSNPIQVEEVKRVLEVGLLCTRIRASNRPSMQEALKLLQGRKCQESNVPEVL</sequence>
<evidence type="ECO:0000256" key="5">
    <source>
        <dbReference type="ARBA" id="ARBA00022692"/>
    </source>
</evidence>
<evidence type="ECO:0000256" key="8">
    <source>
        <dbReference type="ARBA" id="ARBA00022989"/>
    </source>
</evidence>
<dbReference type="InterPro" id="IPR001611">
    <property type="entry name" value="Leu-rich_rpt"/>
</dbReference>
<dbReference type="Pfam" id="PF00560">
    <property type="entry name" value="LRR_1"/>
    <property type="match status" value="6"/>
</dbReference>
<dbReference type="InterPro" id="IPR000719">
    <property type="entry name" value="Prot_kinase_dom"/>
</dbReference>
<evidence type="ECO:0000256" key="6">
    <source>
        <dbReference type="ARBA" id="ARBA00022729"/>
    </source>
</evidence>
<dbReference type="PANTHER" id="PTHR48053:SF171">
    <property type="entry name" value="PROTEIN KINASE DOMAIN-CONTAINING PROTEIN"/>
    <property type="match status" value="1"/>
</dbReference>
<comment type="similarity">
    <text evidence="2">Belongs to the protein kinase superfamily. Ser/Thr protein kinase family.</text>
</comment>
<dbReference type="InterPro" id="IPR051716">
    <property type="entry name" value="Plant_RL_S/T_kinase"/>
</dbReference>
<feature type="transmembrane region" description="Helical" evidence="12">
    <location>
        <begin position="612"/>
        <end position="637"/>
    </location>
</feature>
<evidence type="ECO:0000313" key="15">
    <source>
        <dbReference type="EMBL" id="CAH9086794.1"/>
    </source>
</evidence>
<dbReference type="EMBL" id="CAMAPE010000019">
    <property type="protein sequence ID" value="CAH9086794.1"/>
    <property type="molecule type" value="Genomic_DNA"/>
</dbReference>
<evidence type="ECO:0000256" key="12">
    <source>
        <dbReference type="SAM" id="Phobius"/>
    </source>
</evidence>
<dbReference type="Gene3D" id="3.80.10.10">
    <property type="entry name" value="Ribonuclease Inhibitor"/>
    <property type="match status" value="3"/>
</dbReference>
<keyword evidence="8 12" id="KW-1133">Transmembrane helix</keyword>
<dbReference type="GO" id="GO:0009791">
    <property type="term" value="P:post-embryonic development"/>
    <property type="evidence" value="ECO:0007669"/>
    <property type="project" value="UniProtKB-ARBA"/>
</dbReference>
<gene>
    <name evidence="15" type="ORF">CEURO_LOCUS9783</name>
</gene>
<dbReference type="PROSITE" id="PS00108">
    <property type="entry name" value="PROTEIN_KINASE_ST"/>
    <property type="match status" value="1"/>
</dbReference>
<evidence type="ECO:0000313" key="16">
    <source>
        <dbReference type="Proteomes" id="UP001152484"/>
    </source>
</evidence>
<evidence type="ECO:0000256" key="2">
    <source>
        <dbReference type="ARBA" id="ARBA00008684"/>
    </source>
</evidence>
<dbReference type="Pfam" id="PF13855">
    <property type="entry name" value="LRR_8"/>
    <property type="match status" value="1"/>
</dbReference>
<evidence type="ECO:0000259" key="14">
    <source>
        <dbReference type="PROSITE" id="PS50011"/>
    </source>
</evidence>
<protein>
    <recommendedName>
        <fullName evidence="14">Protein kinase domain-containing protein</fullName>
    </recommendedName>
</protein>
<organism evidence="15 16">
    <name type="scientific">Cuscuta europaea</name>
    <name type="common">European dodder</name>
    <dbReference type="NCBI Taxonomy" id="41803"/>
    <lineage>
        <taxon>Eukaryota</taxon>
        <taxon>Viridiplantae</taxon>
        <taxon>Streptophyta</taxon>
        <taxon>Embryophyta</taxon>
        <taxon>Tracheophyta</taxon>
        <taxon>Spermatophyta</taxon>
        <taxon>Magnoliopsida</taxon>
        <taxon>eudicotyledons</taxon>
        <taxon>Gunneridae</taxon>
        <taxon>Pentapetalae</taxon>
        <taxon>asterids</taxon>
        <taxon>lamiids</taxon>
        <taxon>Solanales</taxon>
        <taxon>Convolvulaceae</taxon>
        <taxon>Cuscuteae</taxon>
        <taxon>Cuscuta</taxon>
        <taxon>Cuscuta subgen. Cuscuta</taxon>
    </lineage>
</organism>
<dbReference type="Proteomes" id="UP001152484">
    <property type="component" value="Unassembled WGS sequence"/>
</dbReference>
<dbReference type="InterPro" id="IPR032675">
    <property type="entry name" value="LRR_dom_sf"/>
</dbReference>
<dbReference type="SUPFAM" id="SSF52058">
    <property type="entry name" value="L domain-like"/>
    <property type="match status" value="1"/>
</dbReference>
<dbReference type="GO" id="GO:0004672">
    <property type="term" value="F:protein kinase activity"/>
    <property type="evidence" value="ECO:0007669"/>
    <property type="project" value="InterPro"/>
</dbReference>
<keyword evidence="10" id="KW-0675">Receptor</keyword>
<name>A0A9P1E864_CUSEU</name>
<dbReference type="FunFam" id="3.80.10.10:FF:000275">
    <property type="entry name" value="Leucine-rich repeat receptor-like protein kinase"/>
    <property type="match status" value="1"/>
</dbReference>
<proteinExistence type="inferred from homology"/>
<dbReference type="PANTHER" id="PTHR48053">
    <property type="entry name" value="LEUCINE RICH REPEAT FAMILY PROTEIN, EXPRESSED"/>
    <property type="match status" value="1"/>
</dbReference>
<keyword evidence="5 12" id="KW-0812">Transmembrane</keyword>
<dbReference type="Pfam" id="PF08263">
    <property type="entry name" value="LRRNT_2"/>
    <property type="match status" value="1"/>
</dbReference>
<dbReference type="OrthoDB" id="676979at2759"/>
<dbReference type="Pfam" id="PF00069">
    <property type="entry name" value="Pkinase"/>
    <property type="match status" value="1"/>
</dbReference>
<evidence type="ECO:0000256" key="7">
    <source>
        <dbReference type="ARBA" id="ARBA00022737"/>
    </source>
</evidence>
<evidence type="ECO:0000256" key="1">
    <source>
        <dbReference type="ARBA" id="ARBA00004479"/>
    </source>
</evidence>
<evidence type="ECO:0000256" key="3">
    <source>
        <dbReference type="ARBA" id="ARBA00009592"/>
    </source>
</evidence>
<evidence type="ECO:0000256" key="4">
    <source>
        <dbReference type="ARBA" id="ARBA00022614"/>
    </source>
</evidence>
<feature type="chain" id="PRO_5040247011" description="Protein kinase domain-containing protein" evidence="13">
    <location>
        <begin position="21"/>
        <end position="930"/>
    </location>
</feature>
<keyword evidence="6 13" id="KW-0732">Signal</keyword>
<accession>A0A9P1E864</accession>
<dbReference type="InterPro" id="IPR013210">
    <property type="entry name" value="LRR_N_plant-typ"/>
</dbReference>
<dbReference type="PROSITE" id="PS50011">
    <property type="entry name" value="PROTEIN_KINASE_DOM"/>
    <property type="match status" value="1"/>
</dbReference>
<evidence type="ECO:0000256" key="11">
    <source>
        <dbReference type="ARBA" id="ARBA00023180"/>
    </source>
</evidence>
<dbReference type="GO" id="GO:0016020">
    <property type="term" value="C:membrane"/>
    <property type="evidence" value="ECO:0007669"/>
    <property type="project" value="UniProtKB-SubCell"/>
</dbReference>
<dbReference type="FunFam" id="3.80.10.10:FF:000896">
    <property type="entry name" value="Leucine-rich repeat receptor-like protein kinase"/>
    <property type="match status" value="1"/>
</dbReference>
<dbReference type="Gene3D" id="1.10.510.10">
    <property type="entry name" value="Transferase(Phosphotransferase) domain 1"/>
    <property type="match status" value="1"/>
</dbReference>
<dbReference type="InterPro" id="IPR011009">
    <property type="entry name" value="Kinase-like_dom_sf"/>
</dbReference>
<dbReference type="SUPFAM" id="SSF52047">
    <property type="entry name" value="RNI-like"/>
    <property type="match status" value="1"/>
</dbReference>
<feature type="domain" description="Protein kinase" evidence="14">
    <location>
        <begin position="656"/>
        <end position="926"/>
    </location>
</feature>
<feature type="signal peptide" evidence="13">
    <location>
        <begin position="1"/>
        <end position="20"/>
    </location>
</feature>
<dbReference type="SMART" id="SM00220">
    <property type="entry name" value="S_TKc"/>
    <property type="match status" value="1"/>
</dbReference>
<dbReference type="AlphaFoldDB" id="A0A9P1E864"/>
<keyword evidence="9 12" id="KW-0472">Membrane</keyword>
<keyword evidence="7" id="KW-0677">Repeat</keyword>
<dbReference type="FunFam" id="3.80.10.10:FF:000233">
    <property type="entry name" value="Leucine-rich repeat receptor-like protein kinase TDR"/>
    <property type="match status" value="1"/>
</dbReference>
<reference evidence="15" key="1">
    <citation type="submission" date="2022-07" db="EMBL/GenBank/DDBJ databases">
        <authorList>
            <person name="Macas J."/>
            <person name="Novak P."/>
            <person name="Neumann P."/>
        </authorList>
    </citation>
    <scope>NUCLEOTIDE SEQUENCE</scope>
</reference>
<evidence type="ECO:0000256" key="13">
    <source>
        <dbReference type="SAM" id="SignalP"/>
    </source>
</evidence>
<comment type="caution">
    <text evidence="15">The sequence shown here is derived from an EMBL/GenBank/DDBJ whole genome shotgun (WGS) entry which is preliminary data.</text>
</comment>
<dbReference type="InterPro" id="IPR008271">
    <property type="entry name" value="Ser/Thr_kinase_AS"/>
</dbReference>
<keyword evidence="11" id="KW-0325">Glycoprotein</keyword>
<comment type="similarity">
    <text evidence="3">Belongs to the RLP family.</text>
</comment>
<dbReference type="GO" id="GO:0005524">
    <property type="term" value="F:ATP binding"/>
    <property type="evidence" value="ECO:0007669"/>
    <property type="project" value="InterPro"/>
</dbReference>
<evidence type="ECO:0000256" key="10">
    <source>
        <dbReference type="ARBA" id="ARBA00023170"/>
    </source>
</evidence>
<dbReference type="Gene3D" id="3.30.200.20">
    <property type="entry name" value="Phosphorylase Kinase, domain 1"/>
    <property type="match status" value="1"/>
</dbReference>
<keyword evidence="16" id="KW-1185">Reference proteome</keyword>
<comment type="subcellular location">
    <subcellularLocation>
        <location evidence="1">Membrane</location>
        <topology evidence="1">Single-pass type I membrane protein</topology>
    </subcellularLocation>
</comment>